<proteinExistence type="predicted"/>
<evidence type="ECO:0000313" key="3">
    <source>
        <dbReference type="EMBL" id="MBB3925530.1"/>
    </source>
</evidence>
<feature type="transmembrane region" description="Helical" evidence="1">
    <location>
        <begin position="12"/>
        <end position="31"/>
    </location>
</feature>
<dbReference type="Pfam" id="PF12706">
    <property type="entry name" value="Lactamase_B_2"/>
    <property type="match status" value="1"/>
</dbReference>
<reference evidence="3 4" key="1">
    <citation type="submission" date="2020-08" db="EMBL/GenBank/DDBJ databases">
        <title>Genomic Encyclopedia of Type Strains, Phase IV (KMG-IV): sequencing the most valuable type-strain genomes for metagenomic binning, comparative biology and taxonomic classification.</title>
        <authorList>
            <person name="Goeker M."/>
        </authorList>
    </citation>
    <scope>NUCLEOTIDE SEQUENCE [LARGE SCALE GENOMIC DNA]</scope>
    <source>
        <strain evidence="3 4">DSM 26189</strain>
    </source>
</reference>
<keyword evidence="1" id="KW-1133">Transmembrane helix</keyword>
<evidence type="ECO:0000259" key="2">
    <source>
        <dbReference type="Pfam" id="PF12706"/>
    </source>
</evidence>
<sequence length="392" mass="43069">MIARIGSFVAGALLWVCVLVLLAVTFVPAFLDRIYYQGVVSDHYDGHHFENLEGAISFPLPPGVRATRGNLATRFLFSDPTRPEWPLKVPVQQDRPPARVEGTAMRTSWVGHATVLIQTGGLNILTDPFWSDYASPFPPLGPRRVAEPGIAFDDLPPIDIVVISHNHYDHMDVPTLRKLWDRDRPLIVTSLGNDTILRGEGVEATALDWGGAAEAKGATVHVLRNYHWSSRWGRDRNRALWSAFLIETPGGNIYFAGDTGAGDMRWPEAARAFGPIRLALIPIGAFRFYPGQMESSAHIGPEQAVELFDALAPAQAIPIHWGTIRLSNEGWDTPPRMTDIFARCAGLAPDSFRARRQGEALMVAERPAPRVPVDAAAREACKPGSRALAALR</sequence>
<dbReference type="PANTHER" id="PTHR15032">
    <property type="entry name" value="N-ACYL-PHOSPHATIDYLETHANOLAMINE-HYDROLYZING PHOSPHOLIPASE D"/>
    <property type="match status" value="1"/>
</dbReference>
<evidence type="ECO:0000256" key="1">
    <source>
        <dbReference type="SAM" id="Phobius"/>
    </source>
</evidence>
<name>A0A7W6FP80_9SPHN</name>
<comment type="caution">
    <text evidence="3">The sequence shown here is derived from an EMBL/GenBank/DDBJ whole genome shotgun (WGS) entry which is preliminary data.</text>
</comment>
<accession>A0A7W6FP80</accession>
<dbReference type="SUPFAM" id="SSF56281">
    <property type="entry name" value="Metallo-hydrolase/oxidoreductase"/>
    <property type="match status" value="1"/>
</dbReference>
<dbReference type="AlphaFoldDB" id="A0A7W6FP80"/>
<dbReference type="Proteomes" id="UP000571950">
    <property type="component" value="Unassembled WGS sequence"/>
</dbReference>
<keyword evidence="1" id="KW-0472">Membrane</keyword>
<evidence type="ECO:0000313" key="4">
    <source>
        <dbReference type="Proteomes" id="UP000571950"/>
    </source>
</evidence>
<dbReference type="PANTHER" id="PTHR15032:SF4">
    <property type="entry name" value="N-ACYL-PHOSPHATIDYLETHANOLAMINE-HYDROLYZING PHOSPHOLIPASE D"/>
    <property type="match status" value="1"/>
</dbReference>
<dbReference type="GO" id="GO:0005737">
    <property type="term" value="C:cytoplasm"/>
    <property type="evidence" value="ECO:0007669"/>
    <property type="project" value="TreeGrafter"/>
</dbReference>
<feature type="domain" description="Metallo-beta-lactamase" evidence="2">
    <location>
        <begin position="123"/>
        <end position="321"/>
    </location>
</feature>
<dbReference type="EMBL" id="JACIDT010000003">
    <property type="protein sequence ID" value="MBB3925530.1"/>
    <property type="molecule type" value="Genomic_DNA"/>
</dbReference>
<dbReference type="InterPro" id="IPR036866">
    <property type="entry name" value="RibonucZ/Hydroxyglut_hydro"/>
</dbReference>
<dbReference type="RefSeq" id="WP_188071201.1">
    <property type="nucleotide sequence ID" value="NZ_BSPS01000018.1"/>
</dbReference>
<dbReference type="Gene3D" id="3.60.15.10">
    <property type="entry name" value="Ribonuclease Z/Hydroxyacylglutathione hydrolase-like"/>
    <property type="match status" value="1"/>
</dbReference>
<organism evidence="3 4">
    <name type="scientific">Sphingobium jiangsuense</name>
    <dbReference type="NCBI Taxonomy" id="870476"/>
    <lineage>
        <taxon>Bacteria</taxon>
        <taxon>Pseudomonadati</taxon>
        <taxon>Pseudomonadota</taxon>
        <taxon>Alphaproteobacteria</taxon>
        <taxon>Sphingomonadales</taxon>
        <taxon>Sphingomonadaceae</taxon>
        <taxon>Sphingobium</taxon>
    </lineage>
</organism>
<gene>
    <name evidence="3" type="ORF">GGR43_001243</name>
</gene>
<keyword evidence="4" id="KW-1185">Reference proteome</keyword>
<protein>
    <submittedName>
        <fullName evidence="3">L-ascorbate metabolism protein UlaG (Beta-lactamase superfamily)</fullName>
    </submittedName>
</protein>
<keyword evidence="1" id="KW-0812">Transmembrane</keyword>
<dbReference type="InterPro" id="IPR001279">
    <property type="entry name" value="Metallo-B-lactamas"/>
</dbReference>